<name>A0A1H5U137_9CLOT</name>
<gene>
    <name evidence="8" type="ORF">SAMN05660865_00771</name>
</gene>
<dbReference type="GO" id="GO:0015109">
    <property type="term" value="F:chromate transmembrane transporter activity"/>
    <property type="evidence" value="ECO:0007669"/>
    <property type="project" value="InterPro"/>
</dbReference>
<evidence type="ECO:0000256" key="7">
    <source>
        <dbReference type="SAM" id="Phobius"/>
    </source>
</evidence>
<accession>A0A1H5U137</accession>
<dbReference type="PANTHER" id="PTHR43663:SF1">
    <property type="entry name" value="CHROMATE TRANSPORTER"/>
    <property type="match status" value="1"/>
</dbReference>
<feature type="transmembrane region" description="Helical" evidence="7">
    <location>
        <begin position="155"/>
        <end position="172"/>
    </location>
</feature>
<dbReference type="Pfam" id="PF02417">
    <property type="entry name" value="Chromate_transp"/>
    <property type="match status" value="1"/>
</dbReference>
<keyword evidence="3" id="KW-1003">Cell membrane</keyword>
<evidence type="ECO:0000256" key="4">
    <source>
        <dbReference type="ARBA" id="ARBA00022692"/>
    </source>
</evidence>
<dbReference type="Proteomes" id="UP000242850">
    <property type="component" value="Unassembled WGS sequence"/>
</dbReference>
<keyword evidence="4 7" id="KW-0812">Transmembrane</keyword>
<dbReference type="GO" id="GO:0005886">
    <property type="term" value="C:plasma membrane"/>
    <property type="evidence" value="ECO:0007669"/>
    <property type="project" value="UniProtKB-SubCell"/>
</dbReference>
<comment type="subcellular location">
    <subcellularLocation>
        <location evidence="1">Cell membrane</location>
        <topology evidence="1">Multi-pass membrane protein</topology>
    </subcellularLocation>
</comment>
<feature type="transmembrane region" description="Helical" evidence="7">
    <location>
        <begin position="74"/>
        <end position="98"/>
    </location>
</feature>
<keyword evidence="5 7" id="KW-1133">Transmembrane helix</keyword>
<organism evidence="8 9">
    <name type="scientific">Caloramator fervidus</name>
    <dbReference type="NCBI Taxonomy" id="29344"/>
    <lineage>
        <taxon>Bacteria</taxon>
        <taxon>Bacillati</taxon>
        <taxon>Bacillota</taxon>
        <taxon>Clostridia</taxon>
        <taxon>Eubacteriales</taxon>
        <taxon>Clostridiaceae</taxon>
        <taxon>Caloramator</taxon>
    </lineage>
</organism>
<dbReference type="EMBL" id="FNUK01000007">
    <property type="protein sequence ID" value="SEF68785.1"/>
    <property type="molecule type" value="Genomic_DNA"/>
</dbReference>
<evidence type="ECO:0000256" key="6">
    <source>
        <dbReference type="ARBA" id="ARBA00023136"/>
    </source>
</evidence>
<dbReference type="RefSeq" id="WP_103895771.1">
    <property type="nucleotide sequence ID" value="NZ_FNUK01000007.1"/>
</dbReference>
<reference evidence="9" key="1">
    <citation type="submission" date="2016-10" db="EMBL/GenBank/DDBJ databases">
        <authorList>
            <person name="Varghese N."/>
            <person name="Submissions S."/>
        </authorList>
    </citation>
    <scope>NUCLEOTIDE SEQUENCE [LARGE SCALE GENOMIC DNA]</scope>
    <source>
        <strain evidence="9">DSM 5463</strain>
    </source>
</reference>
<dbReference type="InterPro" id="IPR003370">
    <property type="entry name" value="Chromate_transpt"/>
</dbReference>
<feature type="transmembrane region" description="Helical" evidence="7">
    <location>
        <begin position="6"/>
        <end position="25"/>
    </location>
</feature>
<dbReference type="OrthoDB" id="9788907at2"/>
<sequence length="173" mass="19313">MILLKLFITFFKIGMFSFGGGYAMLPLIQLQVVEINNWLSKKEFIDIVAVSQVTPGPIAINSATYIGYKIGGVIGAVISTIGVCLPSVIIMFILLKFVIRFKNNNFIEDIFKFLRPTVLGLILAAAMIIFQESVLGFKEFLIFLFVFVLSLKYKLDPILLTLLSGILGYLIFT</sequence>
<evidence type="ECO:0000256" key="5">
    <source>
        <dbReference type="ARBA" id="ARBA00022989"/>
    </source>
</evidence>
<dbReference type="InterPro" id="IPR052518">
    <property type="entry name" value="CHR_Transporter"/>
</dbReference>
<evidence type="ECO:0000313" key="8">
    <source>
        <dbReference type="EMBL" id="SEF68785.1"/>
    </source>
</evidence>
<dbReference type="PANTHER" id="PTHR43663">
    <property type="entry name" value="CHROMATE TRANSPORT PROTEIN-RELATED"/>
    <property type="match status" value="1"/>
</dbReference>
<dbReference type="AlphaFoldDB" id="A0A1H5U137"/>
<proteinExistence type="inferred from homology"/>
<evidence type="ECO:0000313" key="9">
    <source>
        <dbReference type="Proteomes" id="UP000242850"/>
    </source>
</evidence>
<keyword evidence="9" id="KW-1185">Reference proteome</keyword>
<protein>
    <submittedName>
        <fullName evidence="8">Chromate transporter</fullName>
    </submittedName>
</protein>
<keyword evidence="6 7" id="KW-0472">Membrane</keyword>
<evidence type="ECO:0000256" key="1">
    <source>
        <dbReference type="ARBA" id="ARBA00004651"/>
    </source>
</evidence>
<feature type="transmembrane region" description="Helical" evidence="7">
    <location>
        <begin position="118"/>
        <end position="149"/>
    </location>
</feature>
<evidence type="ECO:0000256" key="2">
    <source>
        <dbReference type="ARBA" id="ARBA00005262"/>
    </source>
</evidence>
<comment type="similarity">
    <text evidence="2">Belongs to the chromate ion transporter (CHR) (TC 2.A.51) family.</text>
</comment>
<evidence type="ECO:0000256" key="3">
    <source>
        <dbReference type="ARBA" id="ARBA00022475"/>
    </source>
</evidence>